<evidence type="ECO:0000313" key="3">
    <source>
        <dbReference type="EMBL" id="CBN76445.1"/>
    </source>
</evidence>
<feature type="transmembrane region" description="Helical" evidence="2">
    <location>
        <begin position="276"/>
        <end position="299"/>
    </location>
</feature>
<sequence>MASGVIWAALKIQANAGRRGVGHTLHVVLCPVCCQGGELRQAGEEENAQGGVQRAGIKGCYMEEASVALSPSKKSNKSTDGRQDNTSDTANGKGHVLGRISGCRGIDRSDISGRSRRGLIISGACLAAGIVLELIATLWAFRQAVEAGGLDGQANCDEDGILFMQQLSVVTQEVCSQRIDSDMFLSETGLGGDYDPCESTNSGDTSSFLEVCSCSTDIVFDAPACSWVALQNSSGVVSNYAGCLARAVEVEFPYSFIPTIGRSECWPANPTGTAELTVTALVVALGSQLIELVVGFRYLKDPSRGTLLLAAASAAAACGVVTVASVLLSLPGFYAYRKGYPTEVATFWLVWAAAGGAAVGALAELLATEYFLTKGRLPYLGAFGNGLVWLGSAAMEVIVASFLVWEGERVTTWELLRDGVIGLVTVELAGLLAMWAARFLWTRAKLLLAAKGRTGADDIG</sequence>
<feature type="transmembrane region" description="Helical" evidence="2">
    <location>
        <begin position="348"/>
        <end position="367"/>
    </location>
</feature>
<evidence type="ECO:0000256" key="1">
    <source>
        <dbReference type="SAM" id="MobiDB-lite"/>
    </source>
</evidence>
<keyword evidence="2" id="KW-1133">Transmembrane helix</keyword>
<feature type="transmembrane region" description="Helical" evidence="2">
    <location>
        <begin position="118"/>
        <end position="141"/>
    </location>
</feature>
<name>D8LAT6_ECTSI</name>
<evidence type="ECO:0000256" key="2">
    <source>
        <dbReference type="SAM" id="Phobius"/>
    </source>
</evidence>
<feature type="transmembrane region" description="Helical" evidence="2">
    <location>
        <begin position="420"/>
        <end position="441"/>
    </location>
</feature>
<dbReference type="EMBL" id="FN647682">
    <property type="protein sequence ID" value="CBN76445.1"/>
    <property type="molecule type" value="Genomic_DNA"/>
</dbReference>
<dbReference type="AlphaFoldDB" id="D8LAT6"/>
<dbReference type="InParanoid" id="D8LAT6"/>
<reference evidence="3 4" key="1">
    <citation type="journal article" date="2010" name="Nature">
        <title>The Ectocarpus genome and the independent evolution of multicellularity in brown algae.</title>
        <authorList>
            <person name="Cock J.M."/>
            <person name="Sterck L."/>
            <person name="Rouze P."/>
            <person name="Scornet D."/>
            <person name="Allen A.E."/>
            <person name="Amoutzias G."/>
            <person name="Anthouard V."/>
            <person name="Artiguenave F."/>
            <person name="Aury J.M."/>
            <person name="Badger J.H."/>
            <person name="Beszteri B."/>
            <person name="Billiau K."/>
            <person name="Bonnet E."/>
            <person name="Bothwell J.H."/>
            <person name="Bowler C."/>
            <person name="Boyen C."/>
            <person name="Brownlee C."/>
            <person name="Carrano C.J."/>
            <person name="Charrier B."/>
            <person name="Cho G.Y."/>
            <person name="Coelho S.M."/>
            <person name="Collen J."/>
            <person name="Corre E."/>
            <person name="Da Silva C."/>
            <person name="Delage L."/>
            <person name="Delaroque N."/>
            <person name="Dittami S.M."/>
            <person name="Doulbeau S."/>
            <person name="Elias M."/>
            <person name="Farnham G."/>
            <person name="Gachon C.M."/>
            <person name="Gschloessl B."/>
            <person name="Heesch S."/>
            <person name="Jabbari K."/>
            <person name="Jubin C."/>
            <person name="Kawai H."/>
            <person name="Kimura K."/>
            <person name="Kloareg B."/>
            <person name="Kupper F.C."/>
            <person name="Lang D."/>
            <person name="Le Bail A."/>
            <person name="Leblanc C."/>
            <person name="Lerouge P."/>
            <person name="Lohr M."/>
            <person name="Lopez P.J."/>
            <person name="Martens C."/>
            <person name="Maumus F."/>
            <person name="Michel G."/>
            <person name="Miranda-Saavedra D."/>
            <person name="Morales J."/>
            <person name="Moreau H."/>
            <person name="Motomura T."/>
            <person name="Nagasato C."/>
            <person name="Napoli C.A."/>
            <person name="Nelson D.R."/>
            <person name="Nyvall-Collen P."/>
            <person name="Peters A.F."/>
            <person name="Pommier C."/>
            <person name="Potin P."/>
            <person name="Poulain J."/>
            <person name="Quesneville H."/>
            <person name="Read B."/>
            <person name="Rensing S.A."/>
            <person name="Ritter A."/>
            <person name="Rousvoal S."/>
            <person name="Samanta M."/>
            <person name="Samson G."/>
            <person name="Schroeder D.C."/>
            <person name="Segurens B."/>
            <person name="Strittmatter M."/>
            <person name="Tonon T."/>
            <person name="Tregear J.W."/>
            <person name="Valentin K."/>
            <person name="von Dassow P."/>
            <person name="Yamagishi T."/>
            <person name="Van de Peer Y."/>
            <person name="Wincker P."/>
        </authorList>
    </citation>
    <scope>NUCLEOTIDE SEQUENCE [LARGE SCALE GENOMIC DNA]</scope>
    <source>
        <strain evidence="4">Ec32 / CCAP1310/4</strain>
    </source>
</reference>
<keyword evidence="2" id="KW-0472">Membrane</keyword>
<dbReference type="EMBL" id="FN649726">
    <property type="protein sequence ID" value="CBN76445.1"/>
    <property type="molecule type" value="Genomic_DNA"/>
</dbReference>
<evidence type="ECO:0000313" key="4">
    <source>
        <dbReference type="Proteomes" id="UP000002630"/>
    </source>
</evidence>
<accession>D8LAT6</accession>
<evidence type="ECO:0008006" key="5">
    <source>
        <dbReference type="Google" id="ProtNLM"/>
    </source>
</evidence>
<proteinExistence type="predicted"/>
<feature type="transmembrane region" description="Helical" evidence="2">
    <location>
        <begin position="379"/>
        <end position="405"/>
    </location>
</feature>
<dbReference type="Proteomes" id="UP000002630">
    <property type="component" value="Linkage Group LG01"/>
</dbReference>
<keyword evidence="2" id="KW-0812">Transmembrane</keyword>
<feature type="transmembrane region" description="Helical" evidence="2">
    <location>
        <begin position="306"/>
        <end position="328"/>
    </location>
</feature>
<feature type="region of interest" description="Disordered" evidence="1">
    <location>
        <begin position="68"/>
        <end position="95"/>
    </location>
</feature>
<gene>
    <name evidence="3" type="ORF">Esi_0000_0018</name>
</gene>
<organism evidence="3 4">
    <name type="scientific">Ectocarpus siliculosus</name>
    <name type="common">Brown alga</name>
    <name type="synonym">Conferva siliculosa</name>
    <dbReference type="NCBI Taxonomy" id="2880"/>
    <lineage>
        <taxon>Eukaryota</taxon>
        <taxon>Sar</taxon>
        <taxon>Stramenopiles</taxon>
        <taxon>Ochrophyta</taxon>
        <taxon>PX clade</taxon>
        <taxon>Phaeophyceae</taxon>
        <taxon>Ectocarpales</taxon>
        <taxon>Ectocarpaceae</taxon>
        <taxon>Ectocarpus</taxon>
    </lineage>
</organism>
<protein>
    <recommendedName>
        <fullName evidence="5">Transmembrane protein</fullName>
    </recommendedName>
</protein>
<keyword evidence="4" id="KW-1185">Reference proteome</keyword>